<dbReference type="EMBL" id="LR862139">
    <property type="protein sequence ID" value="CAD1818714.1"/>
    <property type="molecule type" value="Genomic_DNA"/>
</dbReference>
<organism evidence="1">
    <name type="scientific">Ananas comosus var. bracteatus</name>
    <name type="common">red pineapple</name>
    <dbReference type="NCBI Taxonomy" id="296719"/>
    <lineage>
        <taxon>Eukaryota</taxon>
        <taxon>Viridiplantae</taxon>
        <taxon>Streptophyta</taxon>
        <taxon>Embryophyta</taxon>
        <taxon>Tracheophyta</taxon>
        <taxon>Spermatophyta</taxon>
        <taxon>Magnoliopsida</taxon>
        <taxon>Liliopsida</taxon>
        <taxon>Poales</taxon>
        <taxon>Bromeliaceae</taxon>
        <taxon>Bromelioideae</taxon>
        <taxon>Ananas</taxon>
    </lineage>
</organism>
<gene>
    <name evidence="1" type="ORF">CB5_LOCUS1925</name>
</gene>
<sequence>MLFSPWEKSWSLEAFGAQLFELEPSSRLDWKGSSSHLKIERDFHHSRELGGLWTSPFARTKGSRSSWWVWPHQNESLPSQKRLGIAARVSLRASERGESC</sequence>
<accession>A0A6V7NK15</accession>
<name>A0A6V7NK15_ANACO</name>
<dbReference type="AlphaFoldDB" id="A0A6V7NK15"/>
<reference evidence="1" key="1">
    <citation type="submission" date="2020-07" db="EMBL/GenBank/DDBJ databases">
        <authorList>
            <person name="Lin J."/>
        </authorList>
    </citation>
    <scope>NUCLEOTIDE SEQUENCE</scope>
</reference>
<evidence type="ECO:0000313" key="1">
    <source>
        <dbReference type="EMBL" id="CAD1818714.1"/>
    </source>
</evidence>
<proteinExistence type="predicted"/>
<protein>
    <submittedName>
        <fullName evidence="1">Uncharacterized protein</fullName>
    </submittedName>
</protein>